<organism evidence="1 2">
    <name type="scientific">Escherichia coli</name>
    <dbReference type="NCBI Taxonomy" id="562"/>
    <lineage>
        <taxon>Bacteria</taxon>
        <taxon>Pseudomonadati</taxon>
        <taxon>Pseudomonadota</taxon>
        <taxon>Gammaproteobacteria</taxon>
        <taxon>Enterobacterales</taxon>
        <taxon>Enterobacteriaceae</taxon>
        <taxon>Escherichia</taxon>
    </lineage>
</organism>
<accession>A0A5N3CXJ6</accession>
<evidence type="ECO:0000313" key="2">
    <source>
        <dbReference type="Proteomes" id="UP000327073"/>
    </source>
</evidence>
<dbReference type="AlphaFoldDB" id="A0A5N3CXJ6"/>
<reference evidence="1 2" key="1">
    <citation type="submission" date="2019-03" db="EMBL/GenBank/DDBJ databases">
        <title>Whole Genome Sequencing of Shiga-Toxin Escherichia coli Strains from Nebraska.</title>
        <authorList>
            <person name="Abdalhamid B."/>
            <person name="Mccutchen E.L."/>
            <person name="Bouska A.C."/>
            <person name="Hinrichs S.H."/>
            <person name="Iwen P.C."/>
        </authorList>
    </citation>
    <scope>NUCLEOTIDE SEQUENCE [LARGE SCALE GENOMIC DNA]</scope>
    <source>
        <strain evidence="1 2">STEC_170836</strain>
    </source>
</reference>
<sequence length="182" mass="21442">MGHLPFDKRFLSAKEIKNCVDFYHKKNKQKSCLENPRHLTSSQKEEHKLIQYRLKTSRKDRYEHYIYVKDIEGTRTNCGVVFYPFDISNMFAIMDSCDGVAPGKLELHSNLYTYPSAQKWIRDSTSLYGFSFLFKNHLALKIFIEKYNNCISSGELSFDKVCKNIKRDDLLIDIYNRTQVNV</sequence>
<proteinExistence type="predicted"/>
<evidence type="ECO:0000313" key="1">
    <source>
        <dbReference type="EMBL" id="KAB0123341.1"/>
    </source>
</evidence>
<dbReference type="Proteomes" id="UP000327073">
    <property type="component" value="Unassembled WGS sequence"/>
</dbReference>
<comment type="caution">
    <text evidence="1">The sequence shown here is derived from an EMBL/GenBank/DDBJ whole genome shotgun (WGS) entry which is preliminary data.</text>
</comment>
<gene>
    <name evidence="1" type="ORF">F7F11_16385</name>
</gene>
<protein>
    <submittedName>
        <fullName evidence="1">Uncharacterized protein</fullName>
    </submittedName>
</protein>
<dbReference type="EMBL" id="VZEL01000017">
    <property type="protein sequence ID" value="KAB0123341.1"/>
    <property type="molecule type" value="Genomic_DNA"/>
</dbReference>
<dbReference type="RefSeq" id="WP_136755904.1">
    <property type="nucleotide sequence ID" value="NZ_BFXC01000020.1"/>
</dbReference>
<name>A0A5N3CXJ6_ECOLX</name>